<protein>
    <submittedName>
        <fullName evidence="5">Acyltransferase family protein</fullName>
    </submittedName>
</protein>
<keyword evidence="3 5" id="KW-0012">Acyltransferase</keyword>
<evidence type="ECO:0000259" key="4">
    <source>
        <dbReference type="SMART" id="SM00563"/>
    </source>
</evidence>
<keyword evidence="2 5" id="KW-0808">Transferase</keyword>
<evidence type="ECO:0000256" key="1">
    <source>
        <dbReference type="ARBA" id="ARBA00005189"/>
    </source>
</evidence>
<accession>W8JFC5</accession>
<dbReference type="PANTHER" id="PTHR10434">
    <property type="entry name" value="1-ACYL-SN-GLYCEROL-3-PHOSPHATE ACYLTRANSFERASE"/>
    <property type="match status" value="1"/>
</dbReference>
<dbReference type="SMART" id="SM00563">
    <property type="entry name" value="PlsC"/>
    <property type="match status" value="1"/>
</dbReference>
<proteinExistence type="predicted"/>
<dbReference type="EMBL" id="CP006571">
    <property type="protein sequence ID" value="AHK62880.1"/>
    <property type="molecule type" value="Genomic_DNA"/>
</dbReference>
<dbReference type="CDD" id="cd07989">
    <property type="entry name" value="LPLAT_AGPAT-like"/>
    <property type="match status" value="1"/>
</dbReference>
<dbReference type="eggNOG" id="COG0204">
    <property type="taxonomic scope" value="Bacteria"/>
</dbReference>
<evidence type="ECO:0000313" key="5">
    <source>
        <dbReference type="EMBL" id="AHK62880.1"/>
    </source>
</evidence>
<dbReference type="HOGENOM" id="CLU_027938_4_5_0"/>
<dbReference type="STRING" id="1229831.M832_00040"/>
<dbReference type="GO" id="GO:0006654">
    <property type="term" value="P:phosphatidic acid biosynthetic process"/>
    <property type="evidence" value="ECO:0007669"/>
    <property type="project" value="TreeGrafter"/>
</dbReference>
<dbReference type="SUPFAM" id="SSF69593">
    <property type="entry name" value="Glycerol-3-phosphate (1)-acyltransferase"/>
    <property type="match status" value="1"/>
</dbReference>
<dbReference type="Pfam" id="PF01553">
    <property type="entry name" value="Acyltransferase"/>
    <property type="match status" value="1"/>
</dbReference>
<dbReference type="GO" id="GO:0003841">
    <property type="term" value="F:1-acylglycerol-3-phosphate O-acyltransferase activity"/>
    <property type="evidence" value="ECO:0007669"/>
    <property type="project" value="TreeGrafter"/>
</dbReference>
<dbReference type="AlphaFoldDB" id="W8JFC5"/>
<dbReference type="InterPro" id="IPR002123">
    <property type="entry name" value="Plipid/glycerol_acylTrfase"/>
</dbReference>
<evidence type="ECO:0000313" key="6">
    <source>
        <dbReference type="Proteomes" id="UP000019433"/>
    </source>
</evidence>
<dbReference type="PANTHER" id="PTHR10434:SF40">
    <property type="entry name" value="1-ACYL-SN-GLYCEROL-3-PHOSPHATE ACYLTRANSFERASE"/>
    <property type="match status" value="1"/>
</dbReference>
<evidence type="ECO:0000256" key="2">
    <source>
        <dbReference type="ARBA" id="ARBA00022679"/>
    </source>
</evidence>
<reference evidence="5 6" key="1">
    <citation type="journal article" date="2014" name="Syst. Appl. Microbiol.">
        <title>Evidence for the existence of two new members of the family Chlamydiaceae and proposal of Chlamydia avium sp. nov. and Chlamydia gallinacea sp. nov.</title>
        <authorList>
            <person name="Sachse K."/>
            <person name="Laroucau K."/>
            <person name="Riege K."/>
            <person name="Wehner S."/>
            <person name="Dilcher M."/>
            <person name="Creasy H.H."/>
            <person name="Weidmann M."/>
            <person name="Myers G."/>
            <person name="Vorimore F."/>
            <person name="Vicari N."/>
            <person name="Magnino S."/>
            <person name="Liebler-Tenorio E."/>
            <person name="Ruettger A."/>
            <person name="Bavoil P.M."/>
            <person name="Hufert F.T."/>
            <person name="Rossello-Mora R."/>
            <person name="Marz M."/>
        </authorList>
    </citation>
    <scope>NUCLEOTIDE SEQUENCE [LARGE SCALE GENOMIC DNA]</scope>
    <source>
        <strain evidence="5 6">10DC88</strain>
    </source>
</reference>
<comment type="pathway">
    <text evidence="1">Lipid metabolism.</text>
</comment>
<dbReference type="KEGG" id="cav:M832_00040"/>
<organism evidence="5 6">
    <name type="scientific">Chlamydia avium 10DC88</name>
    <dbReference type="NCBI Taxonomy" id="1229831"/>
    <lineage>
        <taxon>Bacteria</taxon>
        <taxon>Pseudomonadati</taxon>
        <taxon>Chlamydiota</taxon>
        <taxon>Chlamydiia</taxon>
        <taxon>Chlamydiales</taxon>
        <taxon>Chlamydiaceae</taxon>
        <taxon>Chlamydia/Chlamydophila group</taxon>
        <taxon>Chlamydia</taxon>
    </lineage>
</organism>
<sequence length="216" mass="24509">MMIFTICKFFTRVIFFLFYRLKTYGVKKNLIKGAAIVAANHNSYFDPIAIELSVRGCLYHLARSTLFSNPIVSWLQKQWGCYPIKRGEGNAGAFKAASHLFKKQKKLIIYPEGERSPTGELLPGKIGVGLMAIKTGVPVIPVYIGGTYDIFNRHQKFPKLWKTITCVFGTPLTFNDLINNDSINKKEAYQIATDRIMQKIAELKSWYENGCIDEVP</sequence>
<feature type="domain" description="Phospholipid/glycerol acyltransferase" evidence="4">
    <location>
        <begin position="35"/>
        <end position="147"/>
    </location>
</feature>
<gene>
    <name evidence="5" type="ORF">M832_00040</name>
</gene>
<dbReference type="PATRIC" id="fig|1229831.3.peg.6"/>
<name>W8JFC5_9CHLA</name>
<dbReference type="Proteomes" id="UP000019433">
    <property type="component" value="Chromosome"/>
</dbReference>
<evidence type="ECO:0000256" key="3">
    <source>
        <dbReference type="ARBA" id="ARBA00023315"/>
    </source>
</evidence>